<dbReference type="InterPro" id="IPR023213">
    <property type="entry name" value="CAT-like_dom_sf"/>
</dbReference>
<dbReference type="CDD" id="cd06849">
    <property type="entry name" value="lipoyl_domain"/>
    <property type="match status" value="1"/>
</dbReference>
<evidence type="ECO:0000313" key="11">
    <source>
        <dbReference type="EMBL" id="APS00479.1"/>
    </source>
</evidence>
<dbReference type="STRING" id="1882918.BCY86_07165"/>
<feature type="domain" description="Peripheral subunit-binding (PSBD)" evidence="10">
    <location>
        <begin position="130"/>
        <end position="167"/>
    </location>
</feature>
<dbReference type="PANTHER" id="PTHR43178">
    <property type="entry name" value="DIHYDROLIPOAMIDE ACETYLTRANSFERASE COMPONENT OF PYRUVATE DEHYDROGENASE COMPLEX"/>
    <property type="match status" value="1"/>
</dbReference>
<dbReference type="GO" id="GO:0031405">
    <property type="term" value="F:lipoic acid binding"/>
    <property type="evidence" value="ECO:0007669"/>
    <property type="project" value="TreeGrafter"/>
</dbReference>
<dbReference type="EC" id="2.3.1.-" evidence="7"/>
<dbReference type="Proteomes" id="UP000185544">
    <property type="component" value="Chromosome"/>
</dbReference>
<dbReference type="PROSITE" id="PS50968">
    <property type="entry name" value="BIOTINYL_LIPOYL"/>
    <property type="match status" value="1"/>
</dbReference>
<sequence>MVVDVTMPQLGESVSEGTIIKWLVHEGDFVEKGQPLLEVATDKADTEVPSPVEGRVLKILRAEKMVVAVKGILCQIEEGASRAESAGSSKTAKDASEVSPQARGKGALHREAPSANESHFSSVSVTGSSLATPTARKAALEHSIPLEQVQGSGDRGRITRDDVVRASEKIGAQASLASFAPLPREVPTSSVEQLSHLIREGGGFVMPVPGVGHGAFKVPPYCSQEGDQVVPFTRRRRITADHMVYSKVVSPHVVTVAEVDLHKTSKIRELNKDRYKKEGLSLTMLAFVIAAVVRALRESPVLNARVLEDSYVLFKDINIGTAMESPAGLVVPVIRRADELGIRGIARSIGELADRARTGKITADDLRGATFSVTNPGLKGNLFGGAIINQPNVGILRMGEIQKRVVVVEGPDGEDQMAIHSVMYLALSYDHRIVDGVAANQFLWAVADFLKKGDFEV</sequence>
<dbReference type="SUPFAM" id="SSF52777">
    <property type="entry name" value="CoA-dependent acyltransferases"/>
    <property type="match status" value="1"/>
</dbReference>
<dbReference type="AlphaFoldDB" id="A0A1L6MY93"/>
<comment type="subunit">
    <text evidence="3">Forms a 24-polypeptide structural core with octahedral symmetry.</text>
</comment>
<evidence type="ECO:0000259" key="9">
    <source>
        <dbReference type="PROSITE" id="PS50968"/>
    </source>
</evidence>
<dbReference type="InterPro" id="IPR000089">
    <property type="entry name" value="Biotin_lipoyl"/>
</dbReference>
<dbReference type="InterPro" id="IPR050743">
    <property type="entry name" value="2-oxoacid_DH_E2_comp"/>
</dbReference>
<dbReference type="EMBL" id="CP016908">
    <property type="protein sequence ID" value="APS00479.1"/>
    <property type="molecule type" value="Genomic_DNA"/>
</dbReference>
<accession>A0A1L6MY93</accession>
<dbReference type="SUPFAM" id="SSF51230">
    <property type="entry name" value="Single hybrid motif"/>
    <property type="match status" value="1"/>
</dbReference>
<organism evidence="11 12">
    <name type="scientific">Pajaroellobacter abortibovis</name>
    <dbReference type="NCBI Taxonomy" id="1882918"/>
    <lineage>
        <taxon>Bacteria</taxon>
        <taxon>Pseudomonadati</taxon>
        <taxon>Myxococcota</taxon>
        <taxon>Polyangia</taxon>
        <taxon>Polyangiales</taxon>
        <taxon>Polyangiaceae</taxon>
    </lineage>
</organism>
<dbReference type="Pfam" id="PF00198">
    <property type="entry name" value="2-oxoacid_dh"/>
    <property type="match status" value="1"/>
</dbReference>
<evidence type="ECO:0000256" key="1">
    <source>
        <dbReference type="ARBA" id="ARBA00001938"/>
    </source>
</evidence>
<dbReference type="GO" id="GO:0005737">
    <property type="term" value="C:cytoplasm"/>
    <property type="evidence" value="ECO:0007669"/>
    <property type="project" value="TreeGrafter"/>
</dbReference>
<dbReference type="Gene3D" id="4.10.320.10">
    <property type="entry name" value="E3-binding domain"/>
    <property type="match status" value="1"/>
</dbReference>
<dbReference type="RefSeq" id="WP_075277146.1">
    <property type="nucleotide sequence ID" value="NZ_CP016908.1"/>
</dbReference>
<dbReference type="PROSITE" id="PS51826">
    <property type="entry name" value="PSBD"/>
    <property type="match status" value="1"/>
</dbReference>
<evidence type="ECO:0000313" key="12">
    <source>
        <dbReference type="Proteomes" id="UP000185544"/>
    </source>
</evidence>
<dbReference type="InterPro" id="IPR004167">
    <property type="entry name" value="PSBD"/>
</dbReference>
<protein>
    <recommendedName>
        <fullName evidence="7">Dihydrolipoamide acetyltransferase component of pyruvate dehydrogenase complex</fullName>
        <ecNumber evidence="7">2.3.1.-</ecNumber>
    </recommendedName>
</protein>
<dbReference type="Pfam" id="PF02817">
    <property type="entry name" value="E3_binding"/>
    <property type="match status" value="1"/>
</dbReference>
<dbReference type="InterPro" id="IPR001078">
    <property type="entry name" value="2-oxoacid_DH_actylTfrase"/>
</dbReference>
<keyword evidence="12" id="KW-1185">Reference proteome</keyword>
<reference evidence="11 12" key="1">
    <citation type="submission" date="2016-08" db="EMBL/GenBank/DDBJ databases">
        <title>Identification and validation of antigenic proteins from Pajaroellobacter abortibovis using de-novo genome sequence assembly and reverse vaccinology.</title>
        <authorList>
            <person name="Welly B.T."/>
            <person name="Miller M.R."/>
            <person name="Stott J.L."/>
            <person name="Blanchard M.T."/>
            <person name="Islas-Trejo A.D."/>
            <person name="O'Rourke S.M."/>
            <person name="Young A.E."/>
            <person name="Medrano J.F."/>
            <person name="Van Eenennaam A.L."/>
        </authorList>
    </citation>
    <scope>NUCLEOTIDE SEQUENCE [LARGE SCALE GENOMIC DNA]</scope>
    <source>
        <strain evidence="11 12">BTF92-0548A/99-0131</strain>
    </source>
</reference>
<gene>
    <name evidence="11" type="ORF">BCY86_07165</name>
</gene>
<evidence type="ECO:0000256" key="3">
    <source>
        <dbReference type="ARBA" id="ARBA00011484"/>
    </source>
</evidence>
<dbReference type="Gene3D" id="2.40.50.100">
    <property type="match status" value="1"/>
</dbReference>
<evidence type="ECO:0000256" key="5">
    <source>
        <dbReference type="ARBA" id="ARBA00022823"/>
    </source>
</evidence>
<name>A0A1L6MY93_9BACT</name>
<dbReference type="InterPro" id="IPR011053">
    <property type="entry name" value="Single_hybrid_motif"/>
</dbReference>
<keyword evidence="5 7" id="KW-0450">Lipoyl</keyword>
<dbReference type="Pfam" id="PF00364">
    <property type="entry name" value="Biotin_lipoyl"/>
    <property type="match status" value="1"/>
</dbReference>
<comment type="cofactor">
    <cofactor evidence="1 7">
        <name>(R)-lipoate</name>
        <dbReference type="ChEBI" id="CHEBI:83088"/>
    </cofactor>
</comment>
<evidence type="ECO:0000256" key="2">
    <source>
        <dbReference type="ARBA" id="ARBA00007317"/>
    </source>
</evidence>
<feature type="region of interest" description="Disordered" evidence="8">
    <location>
        <begin position="80"/>
        <end position="124"/>
    </location>
</feature>
<evidence type="ECO:0000256" key="8">
    <source>
        <dbReference type="SAM" id="MobiDB-lite"/>
    </source>
</evidence>
<evidence type="ECO:0000259" key="10">
    <source>
        <dbReference type="PROSITE" id="PS51826"/>
    </source>
</evidence>
<proteinExistence type="inferred from homology"/>
<keyword evidence="4 7" id="KW-0808">Transferase</keyword>
<dbReference type="InterPro" id="IPR036625">
    <property type="entry name" value="E3-bd_dom_sf"/>
</dbReference>
<keyword evidence="6 7" id="KW-0012">Acyltransferase</keyword>
<comment type="similarity">
    <text evidence="2 7">Belongs to the 2-oxoacid dehydrogenase family.</text>
</comment>
<feature type="domain" description="Lipoyl-binding" evidence="9">
    <location>
        <begin position="2"/>
        <end position="77"/>
    </location>
</feature>
<dbReference type="PROSITE" id="PS00189">
    <property type="entry name" value="LIPOYL"/>
    <property type="match status" value="1"/>
</dbReference>
<evidence type="ECO:0000256" key="4">
    <source>
        <dbReference type="ARBA" id="ARBA00022679"/>
    </source>
</evidence>
<dbReference type="OrthoDB" id="9805770at2"/>
<evidence type="ECO:0000256" key="6">
    <source>
        <dbReference type="ARBA" id="ARBA00023315"/>
    </source>
</evidence>
<dbReference type="PANTHER" id="PTHR43178:SF5">
    <property type="entry name" value="LIPOAMIDE ACYLTRANSFERASE COMPONENT OF BRANCHED-CHAIN ALPHA-KETO ACID DEHYDROGENASE COMPLEX, MITOCHONDRIAL"/>
    <property type="match status" value="1"/>
</dbReference>
<dbReference type="InterPro" id="IPR003016">
    <property type="entry name" value="2-oxoA_DH_lipoyl-BS"/>
</dbReference>
<dbReference type="Gene3D" id="3.30.559.10">
    <property type="entry name" value="Chloramphenicol acetyltransferase-like domain"/>
    <property type="match status" value="1"/>
</dbReference>
<dbReference type="KEGG" id="pabo:BCY86_07165"/>
<dbReference type="SUPFAM" id="SSF47005">
    <property type="entry name" value="Peripheral subunit-binding domain of 2-oxo acid dehydrogenase complex"/>
    <property type="match status" value="1"/>
</dbReference>
<dbReference type="GO" id="GO:0016407">
    <property type="term" value="F:acetyltransferase activity"/>
    <property type="evidence" value="ECO:0007669"/>
    <property type="project" value="TreeGrafter"/>
</dbReference>
<evidence type="ECO:0000256" key="7">
    <source>
        <dbReference type="RuleBase" id="RU003423"/>
    </source>
</evidence>